<evidence type="ECO:0000313" key="1">
    <source>
        <dbReference type="EMBL" id="EAS06528.1"/>
    </source>
</evidence>
<proteinExistence type="predicted"/>
<dbReference type="RefSeq" id="XP_001026773.1">
    <property type="nucleotide sequence ID" value="XM_001026773.1"/>
</dbReference>
<dbReference type="KEGG" id="tet:TTHERM_00865330"/>
<dbReference type="GeneID" id="7823024"/>
<dbReference type="EMBL" id="GG662285">
    <property type="protein sequence ID" value="EAS06528.1"/>
    <property type="molecule type" value="Genomic_DNA"/>
</dbReference>
<reference evidence="2" key="1">
    <citation type="journal article" date="2006" name="PLoS Biol.">
        <title>Macronuclear genome sequence of the ciliate Tetrahymena thermophila, a model eukaryote.</title>
        <authorList>
            <person name="Eisen J.A."/>
            <person name="Coyne R.S."/>
            <person name="Wu M."/>
            <person name="Wu D."/>
            <person name="Thiagarajan M."/>
            <person name="Wortman J.R."/>
            <person name="Badger J.H."/>
            <person name="Ren Q."/>
            <person name="Amedeo P."/>
            <person name="Jones K.M."/>
            <person name="Tallon L.J."/>
            <person name="Delcher A.L."/>
            <person name="Salzberg S.L."/>
            <person name="Silva J.C."/>
            <person name="Haas B.J."/>
            <person name="Majoros W.H."/>
            <person name="Farzad M."/>
            <person name="Carlton J.M."/>
            <person name="Smith R.K. Jr."/>
            <person name="Garg J."/>
            <person name="Pearlman R.E."/>
            <person name="Karrer K.M."/>
            <person name="Sun L."/>
            <person name="Manning G."/>
            <person name="Elde N.C."/>
            <person name="Turkewitz A.P."/>
            <person name="Asai D.J."/>
            <person name="Wilkes D.E."/>
            <person name="Wang Y."/>
            <person name="Cai H."/>
            <person name="Collins K."/>
            <person name="Stewart B.A."/>
            <person name="Lee S.R."/>
            <person name="Wilamowska K."/>
            <person name="Weinberg Z."/>
            <person name="Ruzzo W.L."/>
            <person name="Wloga D."/>
            <person name="Gaertig J."/>
            <person name="Frankel J."/>
            <person name="Tsao C.-C."/>
            <person name="Gorovsky M.A."/>
            <person name="Keeling P.J."/>
            <person name="Waller R.F."/>
            <person name="Patron N.J."/>
            <person name="Cherry J.M."/>
            <person name="Stover N.A."/>
            <person name="Krieger C.J."/>
            <person name="del Toro C."/>
            <person name="Ryder H.F."/>
            <person name="Williamson S.C."/>
            <person name="Barbeau R.A."/>
            <person name="Hamilton E.P."/>
            <person name="Orias E."/>
        </authorList>
    </citation>
    <scope>NUCLEOTIDE SEQUENCE [LARGE SCALE GENOMIC DNA]</scope>
    <source>
        <strain evidence="2">SB210</strain>
    </source>
</reference>
<evidence type="ECO:0000313" key="2">
    <source>
        <dbReference type="Proteomes" id="UP000009168"/>
    </source>
</evidence>
<organism evidence="1 2">
    <name type="scientific">Tetrahymena thermophila (strain SB210)</name>
    <dbReference type="NCBI Taxonomy" id="312017"/>
    <lineage>
        <taxon>Eukaryota</taxon>
        <taxon>Sar</taxon>
        <taxon>Alveolata</taxon>
        <taxon>Ciliophora</taxon>
        <taxon>Intramacronucleata</taxon>
        <taxon>Oligohymenophorea</taxon>
        <taxon>Hymenostomatida</taxon>
        <taxon>Tetrahymenina</taxon>
        <taxon>Tetrahymenidae</taxon>
        <taxon>Tetrahymena</taxon>
    </lineage>
</organism>
<sequence>MAEKLSLTFIPSHINLTYGSIDQKRLLNKYKIGDRKNQRMDGGTNKIIMIKEYENQQIN</sequence>
<dbReference type="AlphaFoldDB" id="Q24FD0"/>
<dbReference type="HOGENOM" id="CLU_2965941_0_0_1"/>
<dbReference type="Proteomes" id="UP000009168">
    <property type="component" value="Unassembled WGS sequence"/>
</dbReference>
<protein>
    <submittedName>
        <fullName evidence="1">Uncharacterized protein</fullName>
    </submittedName>
</protein>
<gene>
    <name evidence="1" type="ORF">TTHERM_00865330</name>
</gene>
<dbReference type="InParanoid" id="Q24FD0"/>
<name>Q24FD0_TETTS</name>
<keyword evidence="2" id="KW-1185">Reference proteome</keyword>
<accession>Q24FD0</accession>